<comment type="caution">
    <text evidence="2">The sequence shown here is derived from an EMBL/GenBank/DDBJ whole genome shotgun (WGS) entry which is preliminary data.</text>
</comment>
<dbReference type="SUPFAM" id="SSF81383">
    <property type="entry name" value="F-box domain"/>
    <property type="match status" value="1"/>
</dbReference>
<feature type="compositionally biased region" description="Basic and acidic residues" evidence="1">
    <location>
        <begin position="664"/>
        <end position="687"/>
    </location>
</feature>
<evidence type="ECO:0000313" key="2">
    <source>
        <dbReference type="EMBL" id="ODN06059.1"/>
    </source>
</evidence>
<feature type="region of interest" description="Disordered" evidence="1">
    <location>
        <begin position="652"/>
        <end position="736"/>
    </location>
</feature>
<dbReference type="OrthoDB" id="27842at2759"/>
<feature type="compositionally biased region" description="Polar residues" evidence="1">
    <location>
        <begin position="589"/>
        <end position="608"/>
    </location>
</feature>
<feature type="compositionally biased region" description="Polar residues" evidence="1">
    <location>
        <begin position="182"/>
        <end position="198"/>
    </location>
</feature>
<keyword evidence="3" id="KW-1185">Reference proteome</keyword>
<feature type="non-terminal residue" evidence="2">
    <location>
        <position position="1"/>
    </location>
</feature>
<evidence type="ECO:0000313" key="3">
    <source>
        <dbReference type="Proteomes" id="UP000094527"/>
    </source>
</evidence>
<sequence length="1453" mass="162439">SKLLSLFFKMQSQCSLPVESCRTITFSRANGRTNITFTAGRCQADIWKSRAGTTHHQSFICMRERKVPKAATMFMTSPCLKVPKGTLPFHIVVNSDGDWKHNTIRMETVPIPTHSFSRTSNTSDNGNPQSNVSSKLNLSSTCVDVKDSASHPKLDGLTSEEFHLIEQGETDKNASWDDPGNLPSSITENPSSSKTSPYGSEFKIPEEIVISLSTNHPTPEPQNLSEEKSQTKVEIEVKEGSSSNPDTKSSTTSSCGFCGIIDEKTEEPSQIELKQATQGSTASLPAGNSYIQLSASKLALAQQRPHTASSIPSSLYRSCRPSVRFGKSYAEYKNPFDQLLVSDERVSPVKSSQCSLQEIESFHQQFVGDLPLLSGPYVKQDDNISTLVHDSTEIKSVGETHNVEQTTTEDSCQPELQQNNPSSDKLDVVEVEETKVVSIIELENLDKTNESVFAAGKNQDQDDTRKKSITIIPPPEIAPSRVNEIVGKNITNFVTKYVEFVEKEWKRRRDIWLESNKHNASAETKSAYKYATFRECVAHGKIPLQIPFDLPEVRENDGNPVIRDIDESDSKPGFENDLGRLMSTTFAAADSTNPTLSTKDDGSSSPSDVKSELVIKPNNKATSSMEELNVTPMDLTPFLEECRDLWENLAKDASMPSGNNQPKNTEDSEEGHLEAEESTADPEKTSGDDVDCDLNPTKATDKKLDVVAVESSSSSKKSSESIKPKATKSDKSNANVRKIAAVKSKLTPIKSKLPSKNVVGKSRSKKESIASSPAPNKRFQSPATKTQKSTKMQVQFTNEKESHAPSHDHDLLPNEPLVEIYRGLSRENTMSNLKKEENENSEYKAFVNGRTFVCESLEQKTRLDICCMKLNTIQSYASNLKDLCMLPGVKILPYLSLIDCMNCRLVSKSWNNAIIGSKEFLTKTTFIVSKKPLGALATLEASRVRWQHIRCSVIPAINFSNSSYNGRYHSANLRVTPASSRREPLTNTLTTIIFENFDMNKQQLVQWIQSCKKLSVIEVHNCNFMKTTTSMNLDKTNKVMERIQIMKFSGMDIMKLAEALRFFLPATRKLHTLEIVQKRDAKPKSVTLTTRKTAEDDIANIICPALLKNSSTLKNLFFELVSAKNFTLQSRIVETLGREIFKLNYLVLRCYRHLDTEPCFKIDSYGSSKCMTEILKTTLNSSEHMSLLDFPMLEIDFVHGENGSWIVPTKLKKLAAQLDMPTRESFDTKSEFPFLEDLDLYGTILEDAQWFHVKQTMKSLTQLVVHCTGIRDSHLQAIIHHLKSLQVLCLENTQDVTDFGITGMEKSWIERLKMYWPEKTDTSYEQFSKDKIRFVGKSLASMEDLRTFKMRGDFSISNVGVLYGFNSRELTTLELKGSAVNASNSGLFILGFQCPQLRNLKMVVQHSKANHTGIRDLYDALVNRNPDAFSVELLPSEILGEEGNLGVPMITAQ</sequence>
<evidence type="ECO:0000256" key="1">
    <source>
        <dbReference type="SAM" id="MobiDB-lite"/>
    </source>
</evidence>
<feature type="compositionally biased region" description="Polar residues" evidence="1">
    <location>
        <begin position="769"/>
        <end position="793"/>
    </location>
</feature>
<proteinExistence type="predicted"/>
<dbReference type="Gene3D" id="3.80.10.10">
    <property type="entry name" value="Ribonuclease Inhibitor"/>
    <property type="match status" value="1"/>
</dbReference>
<feature type="compositionally biased region" description="Polar residues" evidence="1">
    <location>
        <begin position="240"/>
        <end position="254"/>
    </location>
</feature>
<dbReference type="SUPFAM" id="SSF52047">
    <property type="entry name" value="RNI-like"/>
    <property type="match status" value="1"/>
</dbReference>
<dbReference type="EMBL" id="LJIJ01000011">
    <property type="protein sequence ID" value="ODN06059.1"/>
    <property type="molecule type" value="Genomic_DNA"/>
</dbReference>
<feature type="region of interest" description="Disordered" evidence="1">
    <location>
        <begin position="213"/>
        <end position="254"/>
    </location>
</feature>
<feature type="region of interest" description="Disordered" evidence="1">
    <location>
        <begin position="110"/>
        <end position="135"/>
    </location>
</feature>
<feature type="region of interest" description="Disordered" evidence="1">
    <location>
        <begin position="169"/>
        <end position="200"/>
    </location>
</feature>
<dbReference type="InterPro" id="IPR036047">
    <property type="entry name" value="F-box-like_dom_sf"/>
</dbReference>
<organism evidence="2 3">
    <name type="scientific">Orchesella cincta</name>
    <name type="common">Springtail</name>
    <name type="synonym">Podura cincta</name>
    <dbReference type="NCBI Taxonomy" id="48709"/>
    <lineage>
        <taxon>Eukaryota</taxon>
        <taxon>Metazoa</taxon>
        <taxon>Ecdysozoa</taxon>
        <taxon>Arthropoda</taxon>
        <taxon>Hexapoda</taxon>
        <taxon>Collembola</taxon>
        <taxon>Entomobryomorpha</taxon>
        <taxon>Entomobryoidea</taxon>
        <taxon>Orchesellidae</taxon>
        <taxon>Orchesellinae</taxon>
        <taxon>Orchesella</taxon>
    </lineage>
</organism>
<feature type="region of interest" description="Disordered" evidence="1">
    <location>
        <begin position="752"/>
        <end position="793"/>
    </location>
</feature>
<dbReference type="Proteomes" id="UP000094527">
    <property type="component" value="Unassembled WGS sequence"/>
</dbReference>
<feature type="compositionally biased region" description="Basic and acidic residues" evidence="1">
    <location>
        <begin position="717"/>
        <end position="731"/>
    </location>
</feature>
<name>A0A1D2NLH4_ORCCI</name>
<evidence type="ECO:0008006" key="4">
    <source>
        <dbReference type="Google" id="ProtNLM"/>
    </source>
</evidence>
<feature type="region of interest" description="Disordered" evidence="1">
    <location>
        <begin position="589"/>
        <end position="628"/>
    </location>
</feature>
<feature type="compositionally biased region" description="Polar residues" evidence="1">
    <location>
        <begin position="114"/>
        <end position="135"/>
    </location>
</feature>
<gene>
    <name evidence="2" type="ORF">Ocin01_00646</name>
</gene>
<feature type="compositionally biased region" description="Polar residues" evidence="1">
    <location>
        <begin position="213"/>
        <end position="224"/>
    </location>
</feature>
<dbReference type="InterPro" id="IPR032675">
    <property type="entry name" value="LRR_dom_sf"/>
</dbReference>
<protein>
    <recommendedName>
        <fullName evidence="4">F-box domain-containing protein</fullName>
    </recommendedName>
</protein>
<reference evidence="2 3" key="1">
    <citation type="journal article" date="2016" name="Genome Biol. Evol.">
        <title>Gene Family Evolution Reflects Adaptation to Soil Environmental Stressors in the Genome of the Collembolan Orchesella cincta.</title>
        <authorList>
            <person name="Faddeeva-Vakhrusheva A."/>
            <person name="Derks M.F."/>
            <person name="Anvar S.Y."/>
            <person name="Agamennone V."/>
            <person name="Suring W."/>
            <person name="Smit S."/>
            <person name="van Straalen N.M."/>
            <person name="Roelofs D."/>
        </authorList>
    </citation>
    <scope>NUCLEOTIDE SEQUENCE [LARGE SCALE GENOMIC DNA]</scope>
    <source>
        <tissue evidence="2">Mixed pool</tissue>
    </source>
</reference>
<feature type="compositionally biased region" description="Basic and acidic residues" evidence="1">
    <location>
        <begin position="225"/>
        <end position="239"/>
    </location>
</feature>
<accession>A0A1D2NLH4</accession>
<feature type="region of interest" description="Disordered" evidence="1">
    <location>
        <begin position="404"/>
        <end position="423"/>
    </location>
</feature>